<dbReference type="VEuPathDB" id="FungiDB:An10g00410"/>
<evidence type="ECO:0000313" key="2">
    <source>
        <dbReference type="EMBL" id="GAQ47594.1"/>
    </source>
</evidence>
<keyword evidence="1" id="KW-0472">Membrane</keyword>
<name>A0A100IUJ5_ASPNG</name>
<dbReference type="VEuPathDB" id="FungiDB:ATCC64974_63440"/>
<gene>
    <name evidence="2" type="ORF">ABL_10255</name>
</gene>
<reference evidence="3" key="1">
    <citation type="journal article" date="2016" name="Genome Announc.">
        <title>Draft genome sequence of Aspergillus niger strain An76.</title>
        <authorList>
            <person name="Gong W."/>
            <person name="Cheng Z."/>
            <person name="Zhang H."/>
            <person name="Liu L."/>
            <person name="Gao P."/>
            <person name="Wang L."/>
        </authorList>
    </citation>
    <scope>NUCLEOTIDE SEQUENCE [LARGE SCALE GENOMIC DNA]</scope>
    <source>
        <strain evidence="3">An76</strain>
    </source>
</reference>
<dbReference type="OrthoDB" id="2016523at2759"/>
<dbReference type="EMBL" id="BCMY01000032">
    <property type="protein sequence ID" value="GAQ47594.1"/>
    <property type="molecule type" value="Genomic_DNA"/>
</dbReference>
<comment type="caution">
    <text evidence="2">The sequence shown here is derived from an EMBL/GenBank/DDBJ whole genome shotgun (WGS) entry which is preliminary data.</text>
</comment>
<keyword evidence="1" id="KW-0812">Transmembrane</keyword>
<feature type="transmembrane region" description="Helical" evidence="1">
    <location>
        <begin position="262"/>
        <end position="286"/>
    </location>
</feature>
<dbReference type="PANTHER" id="PTHR31410">
    <property type="entry name" value="TRANSMEMBRANE PROTEIN 246"/>
    <property type="match status" value="1"/>
</dbReference>
<dbReference type="AlphaFoldDB" id="A0A100IUJ5"/>
<sequence length="438" mass="49675">MLLPRRLLRPCSLIILNTHTCHLLLIFIFLYGLTINLARLTCWRDPTSAFFAEDQAYKPAYSTLRTEQANELIQQANSNTLPQQFRTKASAHPTTCIGIASVARNGARYLQGAVGSILEGLTATEREDMYLIIFIAHSDPAEHPAYMEPWLHALTDKVLVYDPDVVDIEHIRSLETPEAKKFAREKGLFDYTYLLKACGALNTSYTVMLEDDVVALDGWYHRTKQALDVAERKAEEEGGGQKWLYLRLFYTEIFLGWNSEEWPIYLFFSLLAVSVIVTTTTTTRYCCPSTARYLSNEIITLLSLVVTPLLITLFFAAGRHTMLPIPEGVHAMPKFGCCSQGFVFPQARIGDLVSWYERNKVGYVDMLTESYADQNGEVRWALTPSVLQHVGSRSSKTNALGKHRERLTMAERIWNFGFEENDPGELRLEHRLRDEGGG</sequence>
<proteinExistence type="predicted"/>
<protein>
    <submittedName>
        <fullName evidence="2">Integral membrane protein</fullName>
    </submittedName>
</protein>
<dbReference type="GO" id="GO:0016757">
    <property type="term" value="F:glycosyltransferase activity"/>
    <property type="evidence" value="ECO:0007669"/>
    <property type="project" value="InterPro"/>
</dbReference>
<dbReference type="VEuPathDB" id="FungiDB:M747DRAFT_289069"/>
<dbReference type="CDD" id="cd22189">
    <property type="entry name" value="PGAP4-like_fungal"/>
    <property type="match status" value="1"/>
</dbReference>
<evidence type="ECO:0000256" key="1">
    <source>
        <dbReference type="SAM" id="Phobius"/>
    </source>
</evidence>
<dbReference type="InterPro" id="IPR029675">
    <property type="entry name" value="PGAP4"/>
</dbReference>
<organism evidence="2 3">
    <name type="scientific">Aspergillus niger</name>
    <dbReference type="NCBI Taxonomy" id="5061"/>
    <lineage>
        <taxon>Eukaryota</taxon>
        <taxon>Fungi</taxon>
        <taxon>Dikarya</taxon>
        <taxon>Ascomycota</taxon>
        <taxon>Pezizomycotina</taxon>
        <taxon>Eurotiomycetes</taxon>
        <taxon>Eurotiomycetidae</taxon>
        <taxon>Eurotiales</taxon>
        <taxon>Aspergillaceae</taxon>
        <taxon>Aspergillus</taxon>
        <taxon>Aspergillus subgen. Circumdati</taxon>
    </lineage>
</organism>
<dbReference type="GO" id="GO:0006506">
    <property type="term" value="P:GPI anchor biosynthetic process"/>
    <property type="evidence" value="ECO:0007669"/>
    <property type="project" value="InterPro"/>
</dbReference>
<dbReference type="PANTHER" id="PTHR31410:SF1">
    <property type="entry name" value="POST-GPI ATTACHMENT TO PROTEINS FACTOR 4"/>
    <property type="match status" value="1"/>
</dbReference>
<feature type="transmembrane region" description="Helical" evidence="1">
    <location>
        <begin position="298"/>
        <end position="317"/>
    </location>
</feature>
<dbReference type="GO" id="GO:0000139">
    <property type="term" value="C:Golgi membrane"/>
    <property type="evidence" value="ECO:0007669"/>
    <property type="project" value="InterPro"/>
</dbReference>
<accession>A0A100IUJ5</accession>
<dbReference type="VEuPathDB" id="FungiDB:ASPNIDRAFT2_1158668"/>
<dbReference type="OMA" id="LNTHTCH"/>
<feature type="transmembrane region" description="Helical" evidence="1">
    <location>
        <begin position="12"/>
        <end position="33"/>
    </location>
</feature>
<evidence type="ECO:0000313" key="3">
    <source>
        <dbReference type="Proteomes" id="UP000068243"/>
    </source>
</evidence>
<keyword evidence="1" id="KW-1133">Transmembrane helix</keyword>
<dbReference type="Proteomes" id="UP000068243">
    <property type="component" value="Unassembled WGS sequence"/>
</dbReference>